<reference evidence="4 5" key="1">
    <citation type="journal article" date="2019" name="Int. J. Syst. Evol. Microbiol.">
        <title>The Global Catalogue of Microorganisms (GCM) 10K type strain sequencing project: providing services to taxonomists for standard genome sequencing and annotation.</title>
        <authorList>
            <consortium name="The Broad Institute Genomics Platform"/>
            <consortium name="The Broad Institute Genome Sequencing Center for Infectious Disease"/>
            <person name="Wu L."/>
            <person name="Ma J."/>
        </authorList>
    </citation>
    <scope>NUCLEOTIDE SEQUENCE [LARGE SCALE GENOMIC DNA]</scope>
    <source>
        <strain evidence="4 5">JCM 3325</strain>
    </source>
</reference>
<evidence type="ECO:0000259" key="3">
    <source>
        <dbReference type="Pfam" id="PF22599"/>
    </source>
</evidence>
<evidence type="ECO:0000313" key="4">
    <source>
        <dbReference type="EMBL" id="GAA2456798.1"/>
    </source>
</evidence>
<gene>
    <name evidence="4" type="ORF">GCM10010191_90320</name>
</gene>
<comment type="caution">
    <text evidence="4">The sequence shown here is derived from an EMBL/GenBank/DDBJ whole genome shotgun (WGS) entry which is preliminary data.</text>
</comment>
<protein>
    <recommendedName>
        <fullName evidence="3">SecDF P1 head subdomain domain-containing protein</fullName>
    </recommendedName>
</protein>
<dbReference type="RefSeq" id="WP_344597953.1">
    <property type="nucleotide sequence ID" value="NZ_BAAARW010000045.1"/>
</dbReference>
<keyword evidence="2" id="KW-1133">Transmembrane helix</keyword>
<evidence type="ECO:0000256" key="1">
    <source>
        <dbReference type="SAM" id="MobiDB-lite"/>
    </source>
</evidence>
<feature type="compositionally biased region" description="Basic and acidic residues" evidence="1">
    <location>
        <begin position="57"/>
        <end position="70"/>
    </location>
</feature>
<organism evidence="4 5">
    <name type="scientific">Actinomadura vinacea</name>
    <dbReference type="NCBI Taxonomy" id="115336"/>
    <lineage>
        <taxon>Bacteria</taxon>
        <taxon>Bacillati</taxon>
        <taxon>Actinomycetota</taxon>
        <taxon>Actinomycetes</taxon>
        <taxon>Streptosporangiales</taxon>
        <taxon>Thermomonosporaceae</taxon>
        <taxon>Actinomadura</taxon>
    </lineage>
</organism>
<keyword evidence="5" id="KW-1185">Reference proteome</keyword>
<dbReference type="Proteomes" id="UP001501231">
    <property type="component" value="Unassembled WGS sequence"/>
</dbReference>
<dbReference type="Gene3D" id="3.30.1360.200">
    <property type="match status" value="1"/>
</dbReference>
<feature type="compositionally biased region" description="Basic residues" evidence="1">
    <location>
        <begin position="1"/>
        <end position="10"/>
    </location>
</feature>
<dbReference type="Pfam" id="PF22599">
    <property type="entry name" value="SecDF_P1_head"/>
    <property type="match status" value="1"/>
</dbReference>
<keyword evidence="2" id="KW-0472">Membrane</keyword>
<evidence type="ECO:0000256" key="2">
    <source>
        <dbReference type="SAM" id="Phobius"/>
    </source>
</evidence>
<sequence>MRVVPRRRKDRGSPPGPVPAGRSAGAAVATPVPPSGGTETLELGPPPSEAAVKRRARAAERQRATTELKRSRAARRRGTARRDRAAREHRSSLLVMVITLGLLIATVVVSGGLIAASMRTRPVTLAAPLHIYPVTQTVPGQCPAGTQGITGQSSSGLACYQMSQGIAIRKVADLRVQRARNRGAYDVAVTLRTNDRRAFATLTRATLNRDLAFVVRERLVTVPRVDTPILDGKVVITGPASKAEANQLVRSLRGR</sequence>
<proteinExistence type="predicted"/>
<accession>A0ABN3KH29</accession>
<evidence type="ECO:0000313" key="5">
    <source>
        <dbReference type="Proteomes" id="UP001501231"/>
    </source>
</evidence>
<keyword evidence="2" id="KW-0812">Transmembrane</keyword>
<dbReference type="InterPro" id="IPR054384">
    <property type="entry name" value="SecDF_P1_head"/>
</dbReference>
<dbReference type="EMBL" id="BAAARW010000045">
    <property type="protein sequence ID" value="GAA2456798.1"/>
    <property type="molecule type" value="Genomic_DNA"/>
</dbReference>
<feature type="domain" description="SecDF P1 head subdomain" evidence="3">
    <location>
        <begin position="169"/>
        <end position="253"/>
    </location>
</feature>
<feature type="transmembrane region" description="Helical" evidence="2">
    <location>
        <begin position="91"/>
        <end position="115"/>
    </location>
</feature>
<feature type="region of interest" description="Disordered" evidence="1">
    <location>
        <begin position="1"/>
        <end position="88"/>
    </location>
</feature>
<name>A0ABN3KH29_9ACTN</name>